<feature type="signal peptide" evidence="1">
    <location>
        <begin position="1"/>
        <end position="21"/>
    </location>
</feature>
<keyword evidence="3" id="KW-1185">Reference proteome</keyword>
<dbReference type="RefSeq" id="WP_290357200.1">
    <property type="nucleotide sequence ID" value="NZ_JAUHHC010000001.1"/>
</dbReference>
<organism evidence="2 3">
    <name type="scientific">Roseateles violae</name>
    <dbReference type="NCBI Taxonomy" id="3058042"/>
    <lineage>
        <taxon>Bacteria</taxon>
        <taxon>Pseudomonadati</taxon>
        <taxon>Pseudomonadota</taxon>
        <taxon>Betaproteobacteria</taxon>
        <taxon>Burkholderiales</taxon>
        <taxon>Sphaerotilaceae</taxon>
        <taxon>Roseateles</taxon>
    </lineage>
</organism>
<gene>
    <name evidence="2" type="ORF">QWJ38_01150</name>
</gene>
<feature type="chain" id="PRO_5046509379" evidence="1">
    <location>
        <begin position="22"/>
        <end position="178"/>
    </location>
</feature>
<evidence type="ECO:0000313" key="2">
    <source>
        <dbReference type="EMBL" id="MDN3918872.1"/>
    </source>
</evidence>
<evidence type="ECO:0000313" key="3">
    <source>
        <dbReference type="Proteomes" id="UP001228044"/>
    </source>
</evidence>
<name>A0ABT8DRE0_9BURK</name>
<proteinExistence type="predicted"/>
<sequence>MKKKAISVLAVSALAAAPALAQDGGALQRCRAIAEAPARLACYDAIPLAAPAAPAAAVAPAVPAAVVAAPVAAAAAPAVPAPVVAAAAPAASSQFGLDRRNPAAESQQVESQIVGTFEGWDARSLIKLANGQVWQIDDGTSASYALQSPKVKISRTMLGAYYLEIEGAKRMPRVRRVQ</sequence>
<reference evidence="2 3" key="1">
    <citation type="submission" date="2023-06" db="EMBL/GenBank/DDBJ databases">
        <title>Pelomonas sp. PFR6 16S ribosomal RNA gene Genome sequencing and assembly.</title>
        <authorList>
            <person name="Woo H."/>
        </authorList>
    </citation>
    <scope>NUCLEOTIDE SEQUENCE [LARGE SCALE GENOMIC DNA]</scope>
    <source>
        <strain evidence="2 3">PFR6</strain>
    </source>
</reference>
<comment type="caution">
    <text evidence="2">The sequence shown here is derived from an EMBL/GenBank/DDBJ whole genome shotgun (WGS) entry which is preliminary data.</text>
</comment>
<dbReference type="EMBL" id="JAUHHC010000001">
    <property type="protein sequence ID" value="MDN3918872.1"/>
    <property type="molecule type" value="Genomic_DNA"/>
</dbReference>
<evidence type="ECO:0000256" key="1">
    <source>
        <dbReference type="SAM" id="SignalP"/>
    </source>
</evidence>
<accession>A0ABT8DRE0</accession>
<protein>
    <submittedName>
        <fullName evidence="2">Uncharacterized protein</fullName>
    </submittedName>
</protein>
<keyword evidence="1" id="KW-0732">Signal</keyword>
<dbReference type="Proteomes" id="UP001228044">
    <property type="component" value="Unassembled WGS sequence"/>
</dbReference>